<dbReference type="CDD" id="cd12215">
    <property type="entry name" value="ChiC_BD"/>
    <property type="match status" value="1"/>
</dbReference>
<sequence length="408" mass="43300">MSLRRPIVAALGATALALTAGTLVALTAGTTASAAAATCNALFDDFSYSGPSDPLIQQRGWTVRTYSGGPGIPGASWPTSNVSFPTVDGAKSLQLQASTDGTAGGTSQAELYHQQKFFEGTYAARVKFTDAPVSGNDGDHLVETFFTITPLAAPMDPNYGEIDFEYLPNGGWGEPSNIMYETTWETYRPDPWEAVNAHGEQRQSFAGWHDLVFTVSAGHVKYYIDGNLVADHSGIYYPETNMSINFNLWFIDAAAHTGGMSTYRQQVDYVLYSQNEVLTPAQVNTRVGSYRAQNVAHTDTVGTGGGTCPTASPSTGPSTPPSSSPSAPPSSSPSPSAPPTGGTGCANAATWTISGVYTTGQQVKWERSANGNPSGPKSGDGVHLWRAKWWTQGSEPGWTVQWEDLGRC</sequence>
<dbReference type="CDD" id="cd00413">
    <property type="entry name" value="Glyco_hydrolase_16"/>
    <property type="match status" value="1"/>
</dbReference>
<dbReference type="Pfam" id="PF00722">
    <property type="entry name" value="Glyco_hydro_16"/>
    <property type="match status" value="1"/>
</dbReference>
<dbReference type="Proteomes" id="UP000601223">
    <property type="component" value="Unassembled WGS sequence"/>
</dbReference>
<dbReference type="GO" id="GO:0005975">
    <property type="term" value="P:carbohydrate metabolic process"/>
    <property type="evidence" value="ECO:0007669"/>
    <property type="project" value="InterPro"/>
</dbReference>
<feature type="compositionally biased region" description="Pro residues" evidence="1">
    <location>
        <begin position="318"/>
        <end position="338"/>
    </location>
</feature>
<dbReference type="GO" id="GO:0005576">
    <property type="term" value="C:extracellular region"/>
    <property type="evidence" value="ECO:0007669"/>
    <property type="project" value="InterPro"/>
</dbReference>
<feature type="compositionally biased region" description="Low complexity" evidence="1">
    <location>
        <begin position="308"/>
        <end position="317"/>
    </location>
</feature>
<keyword evidence="5" id="KW-1185">Reference proteome</keyword>
<dbReference type="SUPFAM" id="SSF51055">
    <property type="entry name" value="Carbohydrate binding domain"/>
    <property type="match status" value="1"/>
</dbReference>
<dbReference type="SUPFAM" id="SSF49899">
    <property type="entry name" value="Concanavalin A-like lectins/glucanases"/>
    <property type="match status" value="1"/>
</dbReference>
<dbReference type="RefSeq" id="WP_239125663.1">
    <property type="nucleotide sequence ID" value="NZ_BONF01000011.1"/>
</dbReference>
<name>A0A8J3JPS5_9ACTN</name>
<evidence type="ECO:0000313" key="5">
    <source>
        <dbReference type="Proteomes" id="UP000601223"/>
    </source>
</evidence>
<dbReference type="InterPro" id="IPR013320">
    <property type="entry name" value="ConA-like_dom_sf"/>
</dbReference>
<dbReference type="PROSITE" id="PS51762">
    <property type="entry name" value="GH16_2"/>
    <property type="match status" value="1"/>
</dbReference>
<dbReference type="AlphaFoldDB" id="A0A8J3JPS5"/>
<reference evidence="4 5" key="1">
    <citation type="submission" date="2021-01" db="EMBL/GenBank/DDBJ databases">
        <title>Whole genome shotgun sequence of Catellatospora bangladeshensis NBRC 107357.</title>
        <authorList>
            <person name="Komaki H."/>
            <person name="Tamura T."/>
        </authorList>
    </citation>
    <scope>NUCLEOTIDE SEQUENCE [LARGE SCALE GENOMIC DNA]</scope>
    <source>
        <strain evidence="4 5">NBRC 107357</strain>
    </source>
</reference>
<organism evidence="4 5">
    <name type="scientific">Catellatospora bangladeshensis</name>
    <dbReference type="NCBI Taxonomy" id="310355"/>
    <lineage>
        <taxon>Bacteria</taxon>
        <taxon>Bacillati</taxon>
        <taxon>Actinomycetota</taxon>
        <taxon>Actinomycetes</taxon>
        <taxon>Micromonosporales</taxon>
        <taxon>Micromonosporaceae</taxon>
        <taxon>Catellatospora</taxon>
    </lineage>
</organism>
<evidence type="ECO:0000313" key="4">
    <source>
        <dbReference type="EMBL" id="GIF81069.1"/>
    </source>
</evidence>
<feature type="signal peptide" evidence="2">
    <location>
        <begin position="1"/>
        <end position="25"/>
    </location>
</feature>
<feature type="region of interest" description="Disordered" evidence="1">
    <location>
        <begin position="296"/>
        <end position="347"/>
    </location>
</feature>
<dbReference type="GO" id="GO:0004553">
    <property type="term" value="F:hydrolase activity, hydrolyzing O-glycosyl compounds"/>
    <property type="evidence" value="ECO:0007669"/>
    <property type="project" value="InterPro"/>
</dbReference>
<evidence type="ECO:0000256" key="1">
    <source>
        <dbReference type="SAM" id="MobiDB-lite"/>
    </source>
</evidence>
<gene>
    <name evidence="4" type="ORF">Cba03nite_24180</name>
</gene>
<dbReference type="InterPro" id="IPR006311">
    <property type="entry name" value="TAT_signal"/>
</dbReference>
<protein>
    <recommendedName>
        <fullName evidence="3">GH16 domain-containing protein</fullName>
    </recommendedName>
</protein>
<dbReference type="InterPro" id="IPR036573">
    <property type="entry name" value="CBM_sf_5/12"/>
</dbReference>
<proteinExistence type="predicted"/>
<accession>A0A8J3JPS5</accession>
<evidence type="ECO:0000259" key="3">
    <source>
        <dbReference type="PROSITE" id="PS51762"/>
    </source>
</evidence>
<dbReference type="Gene3D" id="2.10.10.20">
    <property type="entry name" value="Carbohydrate-binding module superfamily 5/12"/>
    <property type="match status" value="1"/>
</dbReference>
<dbReference type="PROSITE" id="PS51318">
    <property type="entry name" value="TAT"/>
    <property type="match status" value="1"/>
</dbReference>
<dbReference type="EMBL" id="BONF01000011">
    <property type="protein sequence ID" value="GIF81069.1"/>
    <property type="molecule type" value="Genomic_DNA"/>
</dbReference>
<feature type="chain" id="PRO_5038931265" description="GH16 domain-containing protein" evidence="2">
    <location>
        <begin position="26"/>
        <end position="408"/>
    </location>
</feature>
<keyword evidence="2" id="KW-0732">Signal</keyword>
<dbReference type="Gene3D" id="2.60.120.200">
    <property type="match status" value="1"/>
</dbReference>
<comment type="caution">
    <text evidence="4">The sequence shown here is derived from an EMBL/GenBank/DDBJ whole genome shotgun (WGS) entry which is preliminary data.</text>
</comment>
<dbReference type="GO" id="GO:0030246">
    <property type="term" value="F:carbohydrate binding"/>
    <property type="evidence" value="ECO:0007669"/>
    <property type="project" value="InterPro"/>
</dbReference>
<evidence type="ECO:0000256" key="2">
    <source>
        <dbReference type="SAM" id="SignalP"/>
    </source>
</evidence>
<dbReference type="InterPro" id="IPR000757">
    <property type="entry name" value="Beta-glucanase-like"/>
</dbReference>
<feature type="domain" description="GH16" evidence="3">
    <location>
        <begin position="25"/>
        <end position="278"/>
    </location>
</feature>